<dbReference type="SUPFAM" id="SSF47336">
    <property type="entry name" value="ACP-like"/>
    <property type="match status" value="1"/>
</dbReference>
<proteinExistence type="predicted"/>
<comment type="caution">
    <text evidence="6">The sequence shown here is derived from an EMBL/GenBank/DDBJ whole genome shotgun (WGS) entry which is preliminary data.</text>
</comment>
<dbReference type="EMBL" id="JAQNDN010000010">
    <property type="protein sequence ID" value="MDC0669964.1"/>
    <property type="molecule type" value="Genomic_DNA"/>
</dbReference>
<dbReference type="Gene3D" id="1.10.1200.10">
    <property type="entry name" value="ACP-like"/>
    <property type="match status" value="1"/>
</dbReference>
<dbReference type="RefSeq" id="WP_271999771.1">
    <property type="nucleotide sequence ID" value="NZ_JAQNDN010000010.1"/>
</dbReference>
<feature type="compositionally biased region" description="Pro residues" evidence="4">
    <location>
        <begin position="575"/>
        <end position="585"/>
    </location>
</feature>
<keyword evidence="2" id="KW-0597">Phosphoprotein</keyword>
<evidence type="ECO:0000256" key="4">
    <source>
        <dbReference type="SAM" id="MobiDB-lite"/>
    </source>
</evidence>
<dbReference type="PANTHER" id="PTHR45527">
    <property type="entry name" value="NONRIBOSOMAL PEPTIDE SYNTHETASE"/>
    <property type="match status" value="1"/>
</dbReference>
<dbReference type="InterPro" id="IPR000873">
    <property type="entry name" value="AMP-dep_synth/lig_dom"/>
</dbReference>
<dbReference type="PROSITE" id="PS00455">
    <property type="entry name" value="AMP_BINDING"/>
    <property type="match status" value="1"/>
</dbReference>
<dbReference type="Pfam" id="PF00501">
    <property type="entry name" value="AMP-binding"/>
    <property type="match status" value="1"/>
</dbReference>
<evidence type="ECO:0000256" key="2">
    <source>
        <dbReference type="ARBA" id="ARBA00022553"/>
    </source>
</evidence>
<sequence>MSTSVYARFEAQAERAGEATALRHGERVWGYGELAARVRRMAGGLRRAGVRPGDRVGVLLSHSPELVSVLLAVWRAGAAYVPLDPQHPHVRARFVLEDAGATVLVSEPALSGPLRQVAARVVTPAELDAADDDTASEVGEAAYVLYTSGTTGDPRGVVVSHAALASYVAWAGERYDGAASFALYSSLAFDLTVTSLFVPLACGGQVQVFAGDGATAGLFAAADDPRVEVLKLTPGHLALLVARGGAGGRLRRLVVGGEALPTRLARAAQQRFGAGLEIFNEYGPTEATVGCVVHRFDAAHDVRDDVPIGRPTPNATVQLLDAALAPVNDGAVGELFLAGPCLAGGYVGAAEATRRAFLELDGVRHYRTGDLARRLADGTYEFVGRGDGQIKFAGQRVELEGLRALLLRHPEVREAAVLLRSDARGHAALVAYHVADRPLAPAELRAYMTTLVSQDVVPGHFVQLAALPLTGNGKVDTRALPELEWVLSRAGKADARPRTPIEARLAEIWAEALGLAQVGVDDDFYELGGHSLLGNLIILAAREAFGVDLNMRSLFEQRTVAALARHIEDLRVRPPEPAAPEPDLPPRVLDLDAAPAPGRTTDEENLARGGSISGVDEMVGSFYSRYPWPWNSTRFDALEDLEFERVMLSQEFGDYDHAVLSAASEIWVAGCGTNQALLTALRFPRARVLGTDLSTRSLEICAATAAELGVTNLELRLESINDADHSERFDHVICTGVIHHTYEPAHALARLQRALRPAGVLELLVYNRFHRTITSAFQKAVGIMTRGLSSADLAVARRIVAGFALDNTMSRFISRHRDWEETDFADLLINPIEHSYTVDSLAEMAAGCGLELVRPCISLYARFRAENIFWEMRFSDPEVQRVYDELPDLDRWRVSNLLMHEKSPMLWFYLQRTDSPRPRLDERALGEAFLATRFTQARTRQRSHIRGPDGRFRASERAIDFPTGAPEASLRPLYERCDGSRTMAEVFAELGRGTGFASVQQARLMLTIPAFPYLRAVGR</sequence>
<dbReference type="PANTHER" id="PTHR45527:SF1">
    <property type="entry name" value="FATTY ACID SYNTHASE"/>
    <property type="match status" value="1"/>
</dbReference>
<dbReference type="InterPro" id="IPR029063">
    <property type="entry name" value="SAM-dependent_MTases_sf"/>
</dbReference>
<dbReference type="InterPro" id="IPR010071">
    <property type="entry name" value="AA_adenyl_dom"/>
</dbReference>
<dbReference type="SMART" id="SM00823">
    <property type="entry name" value="PKS_PP"/>
    <property type="match status" value="1"/>
</dbReference>
<dbReference type="Pfam" id="PF08242">
    <property type="entry name" value="Methyltransf_12"/>
    <property type="match status" value="1"/>
</dbReference>
<dbReference type="PROSITE" id="PS50075">
    <property type="entry name" value="CARRIER"/>
    <property type="match status" value="1"/>
</dbReference>
<dbReference type="CDD" id="cd05930">
    <property type="entry name" value="A_NRPS"/>
    <property type="match status" value="1"/>
</dbReference>
<dbReference type="CDD" id="cd02440">
    <property type="entry name" value="AdoMet_MTases"/>
    <property type="match status" value="1"/>
</dbReference>
<evidence type="ECO:0000259" key="5">
    <source>
        <dbReference type="PROSITE" id="PS50075"/>
    </source>
</evidence>
<evidence type="ECO:0000256" key="3">
    <source>
        <dbReference type="ARBA" id="ARBA00022737"/>
    </source>
</evidence>
<dbReference type="InterPro" id="IPR025110">
    <property type="entry name" value="AMP-bd_C"/>
</dbReference>
<dbReference type="Pfam" id="PF00550">
    <property type="entry name" value="PP-binding"/>
    <property type="match status" value="1"/>
</dbReference>
<evidence type="ECO:0000313" key="6">
    <source>
        <dbReference type="EMBL" id="MDC0669964.1"/>
    </source>
</evidence>
<keyword evidence="7" id="KW-1185">Reference proteome</keyword>
<accession>A0ABT5B774</accession>
<dbReference type="Proteomes" id="UP001217838">
    <property type="component" value="Unassembled WGS sequence"/>
</dbReference>
<dbReference type="Pfam" id="PF13193">
    <property type="entry name" value="AMP-binding_C"/>
    <property type="match status" value="1"/>
</dbReference>
<evidence type="ECO:0000256" key="1">
    <source>
        <dbReference type="ARBA" id="ARBA00022450"/>
    </source>
</evidence>
<dbReference type="Gene3D" id="3.30.300.30">
    <property type="match status" value="1"/>
</dbReference>
<reference evidence="6 7" key="1">
    <citation type="submission" date="2022-11" db="EMBL/GenBank/DDBJ databases">
        <title>Minimal conservation of predation-associated metabolite biosynthetic gene clusters underscores biosynthetic potential of Myxococcota including descriptions for ten novel species: Archangium lansinium sp. nov., Myxococcus landrumus sp. nov., Nannocystis bai.</title>
        <authorList>
            <person name="Ahearne A."/>
            <person name="Stevens C."/>
            <person name="Dowd S."/>
        </authorList>
    </citation>
    <scope>NUCLEOTIDE SEQUENCE [LARGE SCALE GENOMIC DNA]</scope>
    <source>
        <strain evidence="6 7">NCELM</strain>
    </source>
</reference>
<evidence type="ECO:0000313" key="7">
    <source>
        <dbReference type="Proteomes" id="UP001217838"/>
    </source>
</evidence>
<name>A0ABT5B774_9BACT</name>
<dbReference type="Gene3D" id="3.40.50.12780">
    <property type="entry name" value="N-terminal domain of ligase-like"/>
    <property type="match status" value="1"/>
</dbReference>
<feature type="region of interest" description="Disordered" evidence="4">
    <location>
        <begin position="573"/>
        <end position="610"/>
    </location>
</feature>
<dbReference type="InterPro" id="IPR036736">
    <property type="entry name" value="ACP-like_sf"/>
</dbReference>
<dbReference type="NCBIfam" id="TIGR01733">
    <property type="entry name" value="AA-adenyl-dom"/>
    <property type="match status" value="1"/>
</dbReference>
<gene>
    <name evidence="6" type="ORF">POL58_19580</name>
</gene>
<feature type="domain" description="Carrier" evidence="5">
    <location>
        <begin position="496"/>
        <end position="571"/>
    </location>
</feature>
<dbReference type="InterPro" id="IPR013217">
    <property type="entry name" value="Methyltransf_12"/>
</dbReference>
<dbReference type="InterPro" id="IPR042099">
    <property type="entry name" value="ANL_N_sf"/>
</dbReference>
<dbReference type="InterPro" id="IPR009081">
    <property type="entry name" value="PP-bd_ACP"/>
</dbReference>
<dbReference type="SUPFAM" id="SSF56801">
    <property type="entry name" value="Acetyl-CoA synthetase-like"/>
    <property type="match status" value="1"/>
</dbReference>
<organism evidence="6 7">
    <name type="scientific">Nannocystis radixulma</name>
    <dbReference type="NCBI Taxonomy" id="2995305"/>
    <lineage>
        <taxon>Bacteria</taxon>
        <taxon>Pseudomonadati</taxon>
        <taxon>Myxococcota</taxon>
        <taxon>Polyangia</taxon>
        <taxon>Nannocystales</taxon>
        <taxon>Nannocystaceae</taxon>
        <taxon>Nannocystis</taxon>
    </lineage>
</organism>
<dbReference type="Gene3D" id="3.40.50.150">
    <property type="entry name" value="Vaccinia Virus protein VP39"/>
    <property type="match status" value="1"/>
</dbReference>
<dbReference type="SUPFAM" id="SSF53335">
    <property type="entry name" value="S-adenosyl-L-methionine-dependent methyltransferases"/>
    <property type="match status" value="1"/>
</dbReference>
<keyword evidence="3" id="KW-0677">Repeat</keyword>
<keyword evidence="1" id="KW-0596">Phosphopantetheine</keyword>
<dbReference type="InterPro" id="IPR045851">
    <property type="entry name" value="AMP-bd_C_sf"/>
</dbReference>
<dbReference type="InterPro" id="IPR020845">
    <property type="entry name" value="AMP-binding_CS"/>
</dbReference>
<protein>
    <submittedName>
        <fullName evidence="6">Amino acid adenylation domain-containing protein</fullName>
    </submittedName>
</protein>
<dbReference type="InterPro" id="IPR020806">
    <property type="entry name" value="PKS_PP-bd"/>
</dbReference>